<proteinExistence type="predicted"/>
<accession>A0A9N9HDL2</accession>
<comment type="caution">
    <text evidence="1">The sequence shown here is derived from an EMBL/GenBank/DDBJ whole genome shotgun (WGS) entry which is preliminary data.</text>
</comment>
<keyword evidence="2" id="KW-1185">Reference proteome</keyword>
<sequence length="46" mass="5159">MTSKKVSTTKRTLYTVEEKLIVNKYAQENGRNAAVNHFDLNGSMIG</sequence>
<protein>
    <submittedName>
        <fullName evidence="1">2541_t:CDS:1</fullName>
    </submittedName>
</protein>
<dbReference type="OrthoDB" id="2442953at2759"/>
<feature type="non-terminal residue" evidence="1">
    <location>
        <position position="46"/>
    </location>
</feature>
<dbReference type="EMBL" id="CAJVPQ010005205">
    <property type="protein sequence ID" value="CAG8665841.1"/>
    <property type="molecule type" value="Genomic_DNA"/>
</dbReference>
<dbReference type="Proteomes" id="UP000789570">
    <property type="component" value="Unassembled WGS sequence"/>
</dbReference>
<evidence type="ECO:0000313" key="1">
    <source>
        <dbReference type="EMBL" id="CAG8665841.1"/>
    </source>
</evidence>
<gene>
    <name evidence="1" type="ORF">FCALED_LOCUS11772</name>
</gene>
<organism evidence="1 2">
    <name type="scientific">Funneliformis caledonium</name>
    <dbReference type="NCBI Taxonomy" id="1117310"/>
    <lineage>
        <taxon>Eukaryota</taxon>
        <taxon>Fungi</taxon>
        <taxon>Fungi incertae sedis</taxon>
        <taxon>Mucoromycota</taxon>
        <taxon>Glomeromycotina</taxon>
        <taxon>Glomeromycetes</taxon>
        <taxon>Glomerales</taxon>
        <taxon>Glomeraceae</taxon>
        <taxon>Funneliformis</taxon>
    </lineage>
</organism>
<evidence type="ECO:0000313" key="2">
    <source>
        <dbReference type="Proteomes" id="UP000789570"/>
    </source>
</evidence>
<dbReference type="AlphaFoldDB" id="A0A9N9HDL2"/>
<name>A0A9N9HDL2_9GLOM</name>
<reference evidence="1" key="1">
    <citation type="submission" date="2021-06" db="EMBL/GenBank/DDBJ databases">
        <authorList>
            <person name="Kallberg Y."/>
            <person name="Tangrot J."/>
            <person name="Rosling A."/>
        </authorList>
    </citation>
    <scope>NUCLEOTIDE SEQUENCE</scope>
    <source>
        <strain evidence="1">UK204</strain>
    </source>
</reference>